<dbReference type="Gene3D" id="2.40.10.220">
    <property type="entry name" value="predicted glycosyltransferase like domains"/>
    <property type="match status" value="1"/>
</dbReference>
<name>A0A7X0JUM6_9GAMM</name>
<evidence type="ECO:0000313" key="4">
    <source>
        <dbReference type="Proteomes" id="UP000528457"/>
    </source>
</evidence>
<evidence type="ECO:0000256" key="1">
    <source>
        <dbReference type="SAM" id="MobiDB-lite"/>
    </source>
</evidence>
<comment type="caution">
    <text evidence="3">The sequence shown here is derived from an EMBL/GenBank/DDBJ whole genome shotgun (WGS) entry which is preliminary data.</text>
</comment>
<proteinExistence type="predicted"/>
<sequence length="206" mass="23905">MNQHNSKPQDDSQRPPNGHDRRCHYRVDDQLYFEFKPVNPKTMRQQQASELFVRPSELTLLQELHKLEEEGQSLLREIAKEQRSVAIYLSLLNRKTQLIAQQMCQAQSEQHTVQLNLSEGGLAFQHNSALNVGDYVAVTLGLEEDAWHLYLYGRIVRCLPAVPAGYQIAIAFCDLDSEQQKLLTRRVFKKQMQSHRRKRGMETPSF</sequence>
<protein>
    <submittedName>
        <fullName evidence="3">Tfp pilus assembly protein PilZ</fullName>
    </submittedName>
</protein>
<dbReference type="RefSeq" id="WP_166844706.1">
    <property type="nucleotide sequence ID" value="NZ_JAAONY010000002.1"/>
</dbReference>
<feature type="region of interest" description="Disordered" evidence="1">
    <location>
        <begin position="1"/>
        <end position="22"/>
    </location>
</feature>
<gene>
    <name evidence="3" type="ORF">HNR48_001981</name>
</gene>
<dbReference type="InterPro" id="IPR009875">
    <property type="entry name" value="PilZ_domain"/>
</dbReference>
<dbReference type="EMBL" id="JACHHT010000002">
    <property type="protein sequence ID" value="MBB6521696.1"/>
    <property type="molecule type" value="Genomic_DNA"/>
</dbReference>
<reference evidence="3 4" key="1">
    <citation type="submission" date="2020-08" db="EMBL/GenBank/DDBJ databases">
        <title>Genomic Encyclopedia of Type Strains, Phase IV (KMG-IV): sequencing the most valuable type-strain genomes for metagenomic binning, comparative biology and taxonomic classification.</title>
        <authorList>
            <person name="Goeker M."/>
        </authorList>
    </citation>
    <scope>NUCLEOTIDE SEQUENCE [LARGE SCALE GENOMIC DNA]</scope>
    <source>
        <strain evidence="3 4">DSM 22368</strain>
    </source>
</reference>
<dbReference type="AlphaFoldDB" id="A0A7X0JUM6"/>
<feature type="compositionally biased region" description="Basic and acidic residues" evidence="1">
    <location>
        <begin position="7"/>
        <end position="22"/>
    </location>
</feature>
<organism evidence="3 4">
    <name type="scientific">Pseudoteredinibacter isoporae</name>
    <dbReference type="NCBI Taxonomy" id="570281"/>
    <lineage>
        <taxon>Bacteria</taxon>
        <taxon>Pseudomonadati</taxon>
        <taxon>Pseudomonadota</taxon>
        <taxon>Gammaproteobacteria</taxon>
        <taxon>Cellvibrionales</taxon>
        <taxon>Cellvibrionaceae</taxon>
        <taxon>Pseudoteredinibacter</taxon>
    </lineage>
</organism>
<evidence type="ECO:0000313" key="3">
    <source>
        <dbReference type="EMBL" id="MBB6521696.1"/>
    </source>
</evidence>
<feature type="domain" description="PilZ" evidence="2">
    <location>
        <begin position="105"/>
        <end position="188"/>
    </location>
</feature>
<accession>A0A7X0JUM6</accession>
<keyword evidence="4" id="KW-1185">Reference proteome</keyword>
<dbReference type="GO" id="GO:0035438">
    <property type="term" value="F:cyclic-di-GMP binding"/>
    <property type="evidence" value="ECO:0007669"/>
    <property type="project" value="InterPro"/>
</dbReference>
<evidence type="ECO:0000259" key="2">
    <source>
        <dbReference type="Pfam" id="PF07238"/>
    </source>
</evidence>
<dbReference type="Proteomes" id="UP000528457">
    <property type="component" value="Unassembled WGS sequence"/>
</dbReference>
<dbReference type="InParanoid" id="A0A7X0JUM6"/>
<dbReference type="Pfam" id="PF07238">
    <property type="entry name" value="PilZ"/>
    <property type="match status" value="1"/>
</dbReference>